<evidence type="ECO:0000313" key="2">
    <source>
        <dbReference type="EMBL" id="MED6139736.1"/>
    </source>
</evidence>
<accession>A0ABU6SUQ6</accession>
<gene>
    <name evidence="2" type="ORF">PIB30_086666</name>
</gene>
<name>A0ABU6SUQ6_9FABA</name>
<dbReference type="Proteomes" id="UP001341840">
    <property type="component" value="Unassembled WGS sequence"/>
</dbReference>
<proteinExistence type="predicted"/>
<keyword evidence="3" id="KW-1185">Reference proteome</keyword>
<comment type="caution">
    <text evidence="2">The sequence shown here is derived from an EMBL/GenBank/DDBJ whole genome shotgun (WGS) entry which is preliminary data.</text>
</comment>
<evidence type="ECO:0000313" key="3">
    <source>
        <dbReference type="Proteomes" id="UP001341840"/>
    </source>
</evidence>
<evidence type="ECO:0000256" key="1">
    <source>
        <dbReference type="SAM" id="MobiDB-lite"/>
    </source>
</evidence>
<sequence length="196" mass="20341">MSHHNQSSLSDSSGGRGYGHGGGPVPFVPTIRPSIPSASPIVRTPAIGSSTTVPTLAAVVSASSSSSTALEAVTSGSEKLALQPVVPSSSKVLRSPTRLGFGKVRAKVQVSANHFLVEVCDRDLTSTSIIWVAITPEEHSLDDNSFFGHLPITSGNLSSLTTLVLCMKEKSKIGIRVGMCPPPNMVYPLGLTASYG</sequence>
<organism evidence="2 3">
    <name type="scientific">Stylosanthes scabra</name>
    <dbReference type="NCBI Taxonomy" id="79078"/>
    <lineage>
        <taxon>Eukaryota</taxon>
        <taxon>Viridiplantae</taxon>
        <taxon>Streptophyta</taxon>
        <taxon>Embryophyta</taxon>
        <taxon>Tracheophyta</taxon>
        <taxon>Spermatophyta</taxon>
        <taxon>Magnoliopsida</taxon>
        <taxon>eudicotyledons</taxon>
        <taxon>Gunneridae</taxon>
        <taxon>Pentapetalae</taxon>
        <taxon>rosids</taxon>
        <taxon>fabids</taxon>
        <taxon>Fabales</taxon>
        <taxon>Fabaceae</taxon>
        <taxon>Papilionoideae</taxon>
        <taxon>50 kb inversion clade</taxon>
        <taxon>dalbergioids sensu lato</taxon>
        <taxon>Dalbergieae</taxon>
        <taxon>Pterocarpus clade</taxon>
        <taxon>Stylosanthes</taxon>
    </lineage>
</organism>
<reference evidence="2 3" key="1">
    <citation type="journal article" date="2023" name="Plants (Basel)">
        <title>Bridging the Gap: Combining Genomics and Transcriptomics Approaches to Understand Stylosanthes scabra, an Orphan Legume from the Brazilian Caatinga.</title>
        <authorList>
            <person name="Ferreira-Neto J.R.C."/>
            <person name="da Silva M.D."/>
            <person name="Binneck E."/>
            <person name="de Melo N.F."/>
            <person name="da Silva R.H."/>
            <person name="de Melo A.L.T.M."/>
            <person name="Pandolfi V."/>
            <person name="Bustamante F.O."/>
            <person name="Brasileiro-Vidal A.C."/>
            <person name="Benko-Iseppon A.M."/>
        </authorList>
    </citation>
    <scope>NUCLEOTIDE SEQUENCE [LARGE SCALE GENOMIC DNA]</scope>
    <source>
        <tissue evidence="2">Leaves</tissue>
    </source>
</reference>
<feature type="compositionally biased region" description="Gly residues" evidence="1">
    <location>
        <begin position="14"/>
        <end position="24"/>
    </location>
</feature>
<feature type="region of interest" description="Disordered" evidence="1">
    <location>
        <begin position="1"/>
        <end position="30"/>
    </location>
</feature>
<dbReference type="EMBL" id="JASCZI010061908">
    <property type="protein sequence ID" value="MED6139736.1"/>
    <property type="molecule type" value="Genomic_DNA"/>
</dbReference>
<protein>
    <submittedName>
        <fullName evidence="2">Uncharacterized protein</fullName>
    </submittedName>
</protein>